<dbReference type="RefSeq" id="WP_072577412.1">
    <property type="nucleotide sequence ID" value="NZ_LWHB01000171.1"/>
</dbReference>
<dbReference type="EMBL" id="UHIC01000001">
    <property type="protein sequence ID" value="SUO96625.1"/>
    <property type="molecule type" value="Genomic_DNA"/>
</dbReference>
<protein>
    <submittedName>
        <fullName evidence="1">Uncharacterized protein</fullName>
    </submittedName>
</protein>
<dbReference type="Proteomes" id="UP000254601">
    <property type="component" value="Unassembled WGS sequence"/>
</dbReference>
<dbReference type="AlphaFoldDB" id="A0A380MVN4"/>
<organism evidence="1 2">
    <name type="scientific">Suttonella ornithocola</name>
    <dbReference type="NCBI Taxonomy" id="279832"/>
    <lineage>
        <taxon>Bacteria</taxon>
        <taxon>Pseudomonadati</taxon>
        <taxon>Pseudomonadota</taxon>
        <taxon>Gammaproteobacteria</taxon>
        <taxon>Cardiobacteriales</taxon>
        <taxon>Cardiobacteriaceae</taxon>
        <taxon>Suttonella</taxon>
    </lineage>
</organism>
<proteinExistence type="predicted"/>
<evidence type="ECO:0000313" key="2">
    <source>
        <dbReference type="Proteomes" id="UP000254601"/>
    </source>
</evidence>
<accession>A0A380MVN4</accession>
<name>A0A380MVN4_9GAMM</name>
<sequence>MIQQQKTHPVDKIRENYNDKIKQLHQIFTDPALETFLDKSNSVDPLQSIEDFLDKIDECLLDANDAKYMRAFRRFITELECFKLRAVSKNRKQHVWNPLDECFSDFVNRINDCEIYFTNEPYPTTEIVLAWLDQSC</sequence>
<reference evidence="1 2" key="1">
    <citation type="submission" date="2018-06" db="EMBL/GenBank/DDBJ databases">
        <authorList>
            <consortium name="Pathogen Informatics"/>
            <person name="Doyle S."/>
        </authorList>
    </citation>
    <scope>NUCLEOTIDE SEQUENCE [LARGE SCALE GENOMIC DNA]</scope>
    <source>
        <strain evidence="1 2">NCTC13337</strain>
    </source>
</reference>
<gene>
    <name evidence="1" type="ORF">NCTC13337_01941</name>
</gene>
<keyword evidence="2" id="KW-1185">Reference proteome</keyword>
<evidence type="ECO:0000313" key="1">
    <source>
        <dbReference type="EMBL" id="SUO96625.1"/>
    </source>
</evidence>